<dbReference type="EMBL" id="BAAAPC010000019">
    <property type="protein sequence ID" value="GAA2009005.1"/>
    <property type="molecule type" value="Genomic_DNA"/>
</dbReference>
<evidence type="ECO:0000313" key="4">
    <source>
        <dbReference type="Proteomes" id="UP001501585"/>
    </source>
</evidence>
<evidence type="ECO:0008006" key="5">
    <source>
        <dbReference type="Google" id="ProtNLM"/>
    </source>
</evidence>
<proteinExistence type="predicted"/>
<sequence length="271" mass="28889">MPPLSRRIGVSALLAPLVLAAAGCGGPSIELKSSDRLDALLIPETAYPDGYDVETRDVTEASDTPSSQSYDRIEPTQCADAMADNQPDQVPDGSAAGAIQTAKPGDSSDADTFYTFILAEGEFSGDDGEAPDTDSMDRFAYACSDFTGYVDDVEVEGSVERMASDDLPEGSDGFLMTIEADRMRMSTRAAWGEVSGVYYVLMGINVNNGSGPSPDEVARECYDVAKDSDHAMGSEATQCFDDYRQKVADDEAAQQQEEFDGILSKGVEQLG</sequence>
<comment type="caution">
    <text evidence="3">The sequence shown here is derived from an EMBL/GenBank/DDBJ whole genome shotgun (WGS) entry which is preliminary data.</text>
</comment>
<evidence type="ECO:0000256" key="2">
    <source>
        <dbReference type="SAM" id="SignalP"/>
    </source>
</evidence>
<accession>A0ABN2TH38</accession>
<feature type="region of interest" description="Disordered" evidence="1">
    <location>
        <begin position="249"/>
        <end position="271"/>
    </location>
</feature>
<evidence type="ECO:0000313" key="3">
    <source>
        <dbReference type="EMBL" id="GAA2009005.1"/>
    </source>
</evidence>
<keyword evidence="4" id="KW-1185">Reference proteome</keyword>
<keyword evidence="2" id="KW-0732">Signal</keyword>
<reference evidence="3 4" key="1">
    <citation type="journal article" date="2019" name="Int. J. Syst. Evol. Microbiol.">
        <title>The Global Catalogue of Microorganisms (GCM) 10K type strain sequencing project: providing services to taxonomists for standard genome sequencing and annotation.</title>
        <authorList>
            <consortium name="The Broad Institute Genomics Platform"/>
            <consortium name="The Broad Institute Genome Sequencing Center for Infectious Disease"/>
            <person name="Wu L."/>
            <person name="Ma J."/>
        </authorList>
    </citation>
    <scope>NUCLEOTIDE SEQUENCE [LARGE SCALE GENOMIC DNA]</scope>
    <source>
        <strain evidence="3 4">JCM 15313</strain>
    </source>
</reference>
<feature type="region of interest" description="Disordered" evidence="1">
    <location>
        <begin position="52"/>
        <end position="108"/>
    </location>
</feature>
<evidence type="ECO:0000256" key="1">
    <source>
        <dbReference type="SAM" id="MobiDB-lite"/>
    </source>
</evidence>
<gene>
    <name evidence="3" type="ORF">GCM10009799_41010</name>
</gene>
<dbReference type="RefSeq" id="WP_344101767.1">
    <property type="nucleotide sequence ID" value="NZ_BAAAPC010000019.1"/>
</dbReference>
<feature type="chain" id="PRO_5045790894" description="Lipoprotein" evidence="2">
    <location>
        <begin position="22"/>
        <end position="271"/>
    </location>
</feature>
<feature type="signal peptide" evidence="2">
    <location>
        <begin position="1"/>
        <end position="21"/>
    </location>
</feature>
<protein>
    <recommendedName>
        <fullName evidence="5">Lipoprotein</fullName>
    </recommendedName>
</protein>
<dbReference type="Proteomes" id="UP001501585">
    <property type="component" value="Unassembled WGS sequence"/>
</dbReference>
<dbReference type="PROSITE" id="PS51257">
    <property type="entry name" value="PROKAR_LIPOPROTEIN"/>
    <property type="match status" value="1"/>
</dbReference>
<feature type="compositionally biased region" description="Polar residues" evidence="1">
    <location>
        <begin position="61"/>
        <end position="70"/>
    </location>
</feature>
<organism evidence="3 4">
    <name type="scientific">Nocardiopsis rhodophaea</name>
    <dbReference type="NCBI Taxonomy" id="280238"/>
    <lineage>
        <taxon>Bacteria</taxon>
        <taxon>Bacillati</taxon>
        <taxon>Actinomycetota</taxon>
        <taxon>Actinomycetes</taxon>
        <taxon>Streptosporangiales</taxon>
        <taxon>Nocardiopsidaceae</taxon>
        <taxon>Nocardiopsis</taxon>
    </lineage>
</organism>
<name>A0ABN2TH38_9ACTN</name>